<dbReference type="Pfam" id="PF00534">
    <property type="entry name" value="Glycos_transf_1"/>
    <property type="match status" value="1"/>
</dbReference>
<dbReference type="GO" id="GO:0016757">
    <property type="term" value="F:glycosyltransferase activity"/>
    <property type="evidence" value="ECO:0007669"/>
    <property type="project" value="InterPro"/>
</dbReference>
<dbReference type="EMBL" id="FNNC01000002">
    <property type="protein sequence ID" value="SDW43159.1"/>
    <property type="molecule type" value="Genomic_DNA"/>
</dbReference>
<gene>
    <name evidence="2" type="ORF">SAMN05421781_1401</name>
</gene>
<dbReference type="SUPFAM" id="SSF53756">
    <property type="entry name" value="UDP-Glycosyltransferase/glycogen phosphorylase"/>
    <property type="match status" value="1"/>
</dbReference>
<keyword evidence="3" id="KW-1185">Reference proteome</keyword>
<dbReference type="Proteomes" id="UP000199488">
    <property type="component" value="Unassembled WGS sequence"/>
</dbReference>
<reference evidence="2 3" key="1">
    <citation type="submission" date="2016-10" db="EMBL/GenBank/DDBJ databases">
        <authorList>
            <person name="de Groot N.N."/>
        </authorList>
    </citation>
    <scope>NUCLEOTIDE SEQUENCE [LARGE SCALE GENOMIC DNA]</scope>
    <source>
        <strain evidence="2 3">DSM 23126</strain>
    </source>
</reference>
<accession>A0A1H2TIW1</accession>
<evidence type="ECO:0000313" key="3">
    <source>
        <dbReference type="Proteomes" id="UP000199488"/>
    </source>
</evidence>
<dbReference type="InterPro" id="IPR001296">
    <property type="entry name" value="Glyco_trans_1"/>
</dbReference>
<proteinExistence type="predicted"/>
<protein>
    <submittedName>
        <fullName evidence="2">Glycosyltransferase involved in cell wall bisynthesis</fullName>
    </submittedName>
</protein>
<organism evidence="2 3">
    <name type="scientific">Marinococcus luteus</name>
    <dbReference type="NCBI Taxonomy" id="1122204"/>
    <lineage>
        <taxon>Bacteria</taxon>
        <taxon>Bacillati</taxon>
        <taxon>Bacillota</taxon>
        <taxon>Bacilli</taxon>
        <taxon>Bacillales</taxon>
        <taxon>Bacillaceae</taxon>
        <taxon>Marinococcus</taxon>
    </lineage>
</organism>
<dbReference type="OrthoDB" id="139410at2"/>
<dbReference type="AlphaFoldDB" id="A0A1H2TIW1"/>
<dbReference type="Gene3D" id="3.40.50.2000">
    <property type="entry name" value="Glycogen Phosphorylase B"/>
    <property type="match status" value="2"/>
</dbReference>
<evidence type="ECO:0000313" key="2">
    <source>
        <dbReference type="EMBL" id="SDW43159.1"/>
    </source>
</evidence>
<name>A0A1H2TIW1_9BACI</name>
<sequence>MERKLLYVAFLREDSDAVGFIKKVQAQCRAMNNLGRHAYLLLSRKDRVVCYDTANGQELVQEKRYSPKAVFVETPAWKRKASSYFRMKEYLQFAESMAEALDVQEVYIRRMKPVTPQLSIWLYKCRRRSRKTYYEIPDYPVEIPSKQNWKAYSMYIADQAAFRFGVYPFVQKIVAVSIAPVTDPKVAGIKNGIDLAASPLVQKDKNRRSSAFVLAGVANLAPWHAYDRVIRGMKACPAYVNPEFHIIGDGPVKEELERLAADQGVADRVIFHGTLTGSRLDQMMEKTDVGIGILGNHRRNFFGDSSLKNREYCARGIPFMISSEDSDFPEHLPFVFRTPADDSPVDIEQLFLEYRQYRSRNTPARIRSYAEEHLGWEQKLKHVFPGELKEEGAAHEGSA</sequence>
<keyword evidence="2" id="KW-0808">Transferase</keyword>
<feature type="domain" description="Glycosyl transferase family 1" evidence="1">
    <location>
        <begin position="205"/>
        <end position="289"/>
    </location>
</feature>
<evidence type="ECO:0000259" key="1">
    <source>
        <dbReference type="Pfam" id="PF00534"/>
    </source>
</evidence>
<dbReference type="STRING" id="1122204.SAMN05421781_1401"/>
<dbReference type="RefSeq" id="WP_091612921.1">
    <property type="nucleotide sequence ID" value="NZ_FNNC01000002.1"/>
</dbReference>